<dbReference type="EMBL" id="BSFI01000007">
    <property type="protein sequence ID" value="GLK67612.1"/>
    <property type="molecule type" value="Genomic_DNA"/>
</dbReference>
<dbReference type="AlphaFoldDB" id="A0A9W6IZN4"/>
<dbReference type="Proteomes" id="UP001143372">
    <property type="component" value="Unassembled WGS sequence"/>
</dbReference>
<protein>
    <recommendedName>
        <fullName evidence="4">CbtB-domain containing protein</fullName>
    </recommendedName>
</protein>
<accession>A0A9W6IZN4</accession>
<name>A0A9W6IZN4_9HYPH</name>
<evidence type="ECO:0000256" key="1">
    <source>
        <dbReference type="SAM" id="Phobius"/>
    </source>
</evidence>
<proteinExistence type="predicted"/>
<gene>
    <name evidence="2" type="ORF">GCM10008179_12500</name>
</gene>
<dbReference type="RefSeq" id="WP_271167867.1">
    <property type="nucleotide sequence ID" value="NZ_BSFI01000007.1"/>
</dbReference>
<keyword evidence="1" id="KW-0472">Membrane</keyword>
<dbReference type="InterPro" id="IPR012667">
    <property type="entry name" value="CbtB_put"/>
</dbReference>
<evidence type="ECO:0008006" key="4">
    <source>
        <dbReference type="Google" id="ProtNLM"/>
    </source>
</evidence>
<keyword evidence="1" id="KW-0812">Transmembrane</keyword>
<feature type="transmembrane region" description="Helical" evidence="1">
    <location>
        <begin position="20"/>
        <end position="44"/>
    </location>
</feature>
<keyword evidence="3" id="KW-1185">Reference proteome</keyword>
<evidence type="ECO:0000313" key="3">
    <source>
        <dbReference type="Proteomes" id="UP001143372"/>
    </source>
</evidence>
<dbReference type="Pfam" id="PF09489">
    <property type="entry name" value="CbtB"/>
    <property type="match status" value="1"/>
</dbReference>
<organism evidence="2 3">
    <name type="scientific">Hansschlegelia plantiphila</name>
    <dbReference type="NCBI Taxonomy" id="374655"/>
    <lineage>
        <taxon>Bacteria</taxon>
        <taxon>Pseudomonadati</taxon>
        <taxon>Pseudomonadota</taxon>
        <taxon>Alphaproteobacteria</taxon>
        <taxon>Hyphomicrobiales</taxon>
        <taxon>Methylopilaceae</taxon>
        <taxon>Hansschlegelia</taxon>
    </lineage>
</organism>
<keyword evidence="1" id="KW-1133">Transmembrane helix</keyword>
<dbReference type="NCBIfam" id="TIGR02459">
    <property type="entry name" value="CbtB"/>
    <property type="match status" value="1"/>
</dbReference>
<reference evidence="2" key="2">
    <citation type="submission" date="2023-01" db="EMBL/GenBank/DDBJ databases">
        <authorList>
            <person name="Sun Q."/>
            <person name="Evtushenko L."/>
        </authorList>
    </citation>
    <scope>NUCLEOTIDE SEQUENCE</scope>
    <source>
        <strain evidence="2">VKM B-2347</strain>
    </source>
</reference>
<sequence length="60" mass="6049">MTSVQNATRLTAASSADSAVQVLAAALLGMAVLFGVGFSAMPALHNAAHDARHSVGFPCH</sequence>
<evidence type="ECO:0000313" key="2">
    <source>
        <dbReference type="EMBL" id="GLK67612.1"/>
    </source>
</evidence>
<reference evidence="2" key="1">
    <citation type="journal article" date="2014" name="Int. J. Syst. Evol. Microbiol.">
        <title>Complete genome sequence of Corynebacterium casei LMG S-19264T (=DSM 44701T), isolated from a smear-ripened cheese.</title>
        <authorList>
            <consortium name="US DOE Joint Genome Institute (JGI-PGF)"/>
            <person name="Walter F."/>
            <person name="Albersmeier A."/>
            <person name="Kalinowski J."/>
            <person name="Ruckert C."/>
        </authorList>
    </citation>
    <scope>NUCLEOTIDE SEQUENCE</scope>
    <source>
        <strain evidence="2">VKM B-2347</strain>
    </source>
</reference>
<comment type="caution">
    <text evidence="2">The sequence shown here is derived from an EMBL/GenBank/DDBJ whole genome shotgun (WGS) entry which is preliminary data.</text>
</comment>